<protein>
    <submittedName>
        <fullName evidence="5">ATPase, T2SS/T4P/T4SS family</fullName>
    </submittedName>
</protein>
<evidence type="ECO:0000313" key="6">
    <source>
        <dbReference type="Proteomes" id="UP001256827"/>
    </source>
</evidence>
<dbReference type="PANTHER" id="PTHR30486">
    <property type="entry name" value="TWITCHING MOTILITY PROTEIN PILT"/>
    <property type="match status" value="1"/>
</dbReference>
<evidence type="ECO:0000313" key="5">
    <source>
        <dbReference type="EMBL" id="WNC17901.1"/>
    </source>
</evidence>
<gene>
    <name evidence="5" type="ORF">RGB73_30495</name>
</gene>
<sequence length="468" mass="53620">MSYTIERKVRSRYSTSRQIQQNTKTEKRLQSQNKGYRGLHLKDVVEIVQRDLKELKGSVEEQQAHKDLLEQAGLGNPVAQEKVKAMIKRIITERRISVIDGLPDDKLSVSDAVFALTCGAGWIEDLYKAKDVEEVQVNGTKIYVMRDGIATKINREFESIDQVIQLQQRLALYGKADISELKPVCSTYMWNKSRLTMSQPPYSAFPAIAVRNFILKDPTLESLMEYGTLDKKMATFLRLLVKYHASIMVAGSTKTGKTTTLFALAREIPIEERLLTLETEFEVWLNERLPGRNVVPFQAVPEIGITMEEGFKPLLRFSPDRIIIGEMRGSEAAQAVQACLRGHDSLTSVHSKYRDMIIYDVMDMIKQDGRTHDDHMLRQRIARAFNIVVFQNLVKVNKYKARRVMTEITELQVDPITGNISVVPIVIWNKATNKWEFTGNKLSHGLREHMELYMIGDAHREFEELGVW</sequence>
<feature type="coiled-coil region" evidence="2">
    <location>
        <begin position="45"/>
        <end position="72"/>
    </location>
</feature>
<geneLocation type="plasmid" evidence="5 6">
    <name>pBbsI</name>
</geneLocation>
<reference evidence="5 6" key="1">
    <citation type="submission" date="2023-09" db="EMBL/GenBank/DDBJ databases">
        <title>Complete Genome and Methylome dissection of Bacillus brevis NEB573 original source of BbsI restriction endonuclease.</title>
        <authorList>
            <person name="Fomenkov A."/>
            <person name="Roberts R.D."/>
        </authorList>
    </citation>
    <scope>NUCLEOTIDE SEQUENCE [LARGE SCALE GENOMIC DNA]</scope>
    <source>
        <strain evidence="5 6">NEB573</strain>
        <plasmid evidence="5 6">pBbsI</plasmid>
    </source>
</reference>
<keyword evidence="2" id="KW-0175">Coiled coil</keyword>
<accession>A0ABY9TEN0</accession>
<proteinExistence type="inferred from homology"/>
<dbReference type="Gene3D" id="3.30.450.380">
    <property type="match status" value="1"/>
</dbReference>
<dbReference type="Gene3D" id="3.40.50.300">
    <property type="entry name" value="P-loop containing nucleotide triphosphate hydrolases"/>
    <property type="match status" value="1"/>
</dbReference>
<evidence type="ECO:0000256" key="2">
    <source>
        <dbReference type="SAM" id="Coils"/>
    </source>
</evidence>
<dbReference type="RefSeq" id="WP_197187615.1">
    <property type="nucleotide sequence ID" value="NZ_CP134052.1"/>
</dbReference>
<dbReference type="PANTHER" id="PTHR30486:SF6">
    <property type="entry name" value="TYPE IV PILUS RETRACTATION ATPASE PILT"/>
    <property type="match status" value="1"/>
</dbReference>
<dbReference type="SUPFAM" id="SSF52540">
    <property type="entry name" value="P-loop containing nucleoside triphosphate hydrolases"/>
    <property type="match status" value="1"/>
</dbReference>
<name>A0ABY9TEN0_BREBE</name>
<keyword evidence="5" id="KW-0614">Plasmid</keyword>
<organism evidence="5 6">
    <name type="scientific">Brevibacillus brevis</name>
    <name type="common">Bacillus brevis</name>
    <dbReference type="NCBI Taxonomy" id="1393"/>
    <lineage>
        <taxon>Bacteria</taxon>
        <taxon>Bacillati</taxon>
        <taxon>Bacillota</taxon>
        <taxon>Bacilli</taxon>
        <taxon>Bacillales</taxon>
        <taxon>Paenibacillaceae</taxon>
        <taxon>Brevibacillus</taxon>
    </lineage>
</organism>
<comment type="similarity">
    <text evidence="1">Belongs to the GSP E family.</text>
</comment>
<dbReference type="InterPro" id="IPR050921">
    <property type="entry name" value="T4SS_GSP_E_ATPase"/>
</dbReference>
<dbReference type="Pfam" id="PF00437">
    <property type="entry name" value="T2SSE"/>
    <property type="match status" value="1"/>
</dbReference>
<dbReference type="EMBL" id="CP134052">
    <property type="protein sequence ID" value="WNC17901.1"/>
    <property type="molecule type" value="Genomic_DNA"/>
</dbReference>
<keyword evidence="6" id="KW-1185">Reference proteome</keyword>
<dbReference type="InterPro" id="IPR027417">
    <property type="entry name" value="P-loop_NTPase"/>
</dbReference>
<evidence type="ECO:0000256" key="3">
    <source>
        <dbReference type="SAM" id="MobiDB-lite"/>
    </source>
</evidence>
<dbReference type="InterPro" id="IPR001482">
    <property type="entry name" value="T2SS/T4SS_dom"/>
</dbReference>
<evidence type="ECO:0000256" key="1">
    <source>
        <dbReference type="ARBA" id="ARBA00006611"/>
    </source>
</evidence>
<dbReference type="Proteomes" id="UP001256827">
    <property type="component" value="Plasmid pBbsI"/>
</dbReference>
<evidence type="ECO:0000259" key="4">
    <source>
        <dbReference type="Pfam" id="PF00437"/>
    </source>
</evidence>
<feature type="domain" description="Bacterial type II secretion system protein E" evidence="4">
    <location>
        <begin position="192"/>
        <end position="403"/>
    </location>
</feature>
<feature type="compositionally biased region" description="Polar residues" evidence="3">
    <location>
        <begin position="12"/>
        <end position="23"/>
    </location>
</feature>
<feature type="region of interest" description="Disordered" evidence="3">
    <location>
        <begin position="1"/>
        <end position="32"/>
    </location>
</feature>